<keyword evidence="4" id="KW-0067">ATP-binding</keyword>
<keyword evidence="2 8" id="KW-0436">Ligase</keyword>
<dbReference type="InterPro" id="IPR020845">
    <property type="entry name" value="AMP-binding_CS"/>
</dbReference>
<reference evidence="8" key="1">
    <citation type="submission" date="2020-11" db="EMBL/GenBank/DDBJ databases">
        <title>Complete genome sequence of a novel pathogenic Methylobacterium strain isolated from rice in Vietnam.</title>
        <authorList>
            <person name="Lai K."/>
            <person name="Okazaki S."/>
            <person name="Higashi K."/>
            <person name="Mori H."/>
            <person name="Toyoda A."/>
            <person name="Kurokawa K."/>
        </authorList>
    </citation>
    <scope>NUCLEOTIDE SEQUENCE</scope>
    <source>
        <strain evidence="8">VL1</strain>
    </source>
</reference>
<evidence type="ECO:0000313" key="8">
    <source>
        <dbReference type="EMBL" id="BCM85417.1"/>
    </source>
</evidence>
<feature type="domain" description="AMP-dependent synthetase/ligase" evidence="6">
    <location>
        <begin position="83"/>
        <end position="438"/>
    </location>
</feature>
<dbReference type="InterPro" id="IPR051087">
    <property type="entry name" value="Mitochondrial_ACSM"/>
</dbReference>
<proteinExistence type="inferred from homology"/>
<evidence type="ECO:0000256" key="4">
    <source>
        <dbReference type="ARBA" id="ARBA00022840"/>
    </source>
</evidence>
<evidence type="ECO:0000259" key="6">
    <source>
        <dbReference type="Pfam" id="PF00501"/>
    </source>
</evidence>
<feature type="region of interest" description="Disordered" evidence="5">
    <location>
        <begin position="383"/>
        <end position="403"/>
    </location>
</feature>
<dbReference type="KEGG" id="mind:mvi_38780"/>
<dbReference type="GO" id="GO:0015645">
    <property type="term" value="F:fatty acid ligase activity"/>
    <property type="evidence" value="ECO:0007669"/>
    <property type="project" value="TreeGrafter"/>
</dbReference>
<dbReference type="PROSITE" id="PS00455">
    <property type="entry name" value="AMP_BINDING"/>
    <property type="match status" value="1"/>
</dbReference>
<dbReference type="EMBL" id="AP024145">
    <property type="protein sequence ID" value="BCM85417.1"/>
    <property type="molecule type" value="Genomic_DNA"/>
</dbReference>
<dbReference type="GO" id="GO:0005524">
    <property type="term" value="F:ATP binding"/>
    <property type="evidence" value="ECO:0007669"/>
    <property type="project" value="UniProtKB-KW"/>
</dbReference>
<dbReference type="Pfam" id="PF00501">
    <property type="entry name" value="AMP-binding"/>
    <property type="match status" value="1"/>
</dbReference>
<feature type="region of interest" description="Disordered" evidence="5">
    <location>
        <begin position="49"/>
        <end position="75"/>
    </location>
</feature>
<dbReference type="GO" id="GO:0004321">
    <property type="term" value="F:fatty-acyl-CoA synthase activity"/>
    <property type="evidence" value="ECO:0007669"/>
    <property type="project" value="TreeGrafter"/>
</dbReference>
<evidence type="ECO:0000256" key="3">
    <source>
        <dbReference type="ARBA" id="ARBA00022741"/>
    </source>
</evidence>
<dbReference type="InterPro" id="IPR045851">
    <property type="entry name" value="AMP-bd_C_sf"/>
</dbReference>
<dbReference type="GO" id="GO:0016405">
    <property type="term" value="F:CoA-ligase activity"/>
    <property type="evidence" value="ECO:0007669"/>
    <property type="project" value="UniProtKB-ARBA"/>
</dbReference>
<dbReference type="SUPFAM" id="SSF56801">
    <property type="entry name" value="Acetyl-CoA synthetase-like"/>
    <property type="match status" value="1"/>
</dbReference>
<dbReference type="GO" id="GO:0006633">
    <property type="term" value="P:fatty acid biosynthetic process"/>
    <property type="evidence" value="ECO:0007669"/>
    <property type="project" value="TreeGrafter"/>
</dbReference>
<dbReference type="Gene3D" id="3.40.50.12780">
    <property type="entry name" value="N-terminal domain of ligase-like"/>
    <property type="match status" value="1"/>
</dbReference>
<gene>
    <name evidence="8" type="primary">ytcI</name>
    <name evidence="8" type="ORF">mvi_38780</name>
</gene>
<name>A0A8H8WWC1_9HYPH</name>
<dbReference type="AlphaFoldDB" id="A0A8H8WWC1"/>
<dbReference type="PANTHER" id="PTHR43605:SF10">
    <property type="entry name" value="ACYL-COA SYNTHETASE MEDIUM CHAIN FAMILY MEMBER 3"/>
    <property type="match status" value="1"/>
</dbReference>
<keyword evidence="3" id="KW-0547">Nucleotide-binding</keyword>
<dbReference type="InterPro" id="IPR000873">
    <property type="entry name" value="AMP-dep_synth/lig_dom"/>
</dbReference>
<evidence type="ECO:0000256" key="5">
    <source>
        <dbReference type="SAM" id="MobiDB-lite"/>
    </source>
</evidence>
<evidence type="ECO:0000256" key="1">
    <source>
        <dbReference type="ARBA" id="ARBA00006432"/>
    </source>
</evidence>
<feature type="region of interest" description="Disordered" evidence="5">
    <location>
        <begin position="1"/>
        <end position="34"/>
    </location>
</feature>
<comment type="similarity">
    <text evidence="1">Belongs to the ATP-dependent AMP-binding enzyme family.</text>
</comment>
<evidence type="ECO:0000313" key="9">
    <source>
        <dbReference type="Proteomes" id="UP000663508"/>
    </source>
</evidence>
<dbReference type="Gene3D" id="3.30.300.30">
    <property type="match status" value="1"/>
</dbReference>
<dbReference type="InterPro" id="IPR025110">
    <property type="entry name" value="AMP-bd_C"/>
</dbReference>
<accession>A0A8H8WWC1</accession>
<dbReference type="GO" id="GO:0006637">
    <property type="term" value="P:acyl-CoA metabolic process"/>
    <property type="evidence" value="ECO:0007669"/>
    <property type="project" value="TreeGrafter"/>
</dbReference>
<protein>
    <submittedName>
        <fullName evidence="8">Putative acyl--CoA ligase YtcI</fullName>
    </submittedName>
</protein>
<dbReference type="InterPro" id="IPR042099">
    <property type="entry name" value="ANL_N_sf"/>
</dbReference>
<dbReference type="Pfam" id="PF13193">
    <property type="entry name" value="AMP-binding_C"/>
    <property type="match status" value="1"/>
</dbReference>
<evidence type="ECO:0000259" key="7">
    <source>
        <dbReference type="Pfam" id="PF13193"/>
    </source>
</evidence>
<dbReference type="Proteomes" id="UP000663508">
    <property type="component" value="Chromosome"/>
</dbReference>
<evidence type="ECO:0000256" key="2">
    <source>
        <dbReference type="ARBA" id="ARBA00022598"/>
    </source>
</evidence>
<dbReference type="PANTHER" id="PTHR43605">
    <property type="entry name" value="ACYL-COENZYME A SYNTHETASE"/>
    <property type="match status" value="1"/>
</dbReference>
<feature type="domain" description="AMP-binding enzyme C-terminal" evidence="7">
    <location>
        <begin position="488"/>
        <end position="563"/>
    </location>
</feature>
<organism evidence="8 9">
    <name type="scientific">Methylobacterium indicum</name>
    <dbReference type="NCBI Taxonomy" id="1775910"/>
    <lineage>
        <taxon>Bacteria</taxon>
        <taxon>Pseudomonadati</taxon>
        <taxon>Pseudomonadota</taxon>
        <taxon>Alphaproteobacteria</taxon>
        <taxon>Hyphomicrobiales</taxon>
        <taxon>Methylobacteriaceae</taxon>
        <taxon>Methylobacterium</taxon>
    </lineage>
</organism>
<sequence length="572" mass="61730">MLPTRQGVVSPLPARGERRFPAPHPFPGRTCTGGGKRRLREFWPLASTPTPALAQAPSPHPELSALPDTRQPPPRFNGARYCLEANARERGGKPALIMVGDRGHTDVMTFAEVDRAVRGVAAGLKALGLPAGARVMIRMGNDADYVIVYFAALAAGLVAQPSSPQLTAAEAAFLMQDSGAAVIAAADECPLDPEACRGRIVLRRDDIARLRAGPPLDAYADTAADDPATLVYTSGTTSRPKGVLHAHRTIWGRRPMHDFWLGLREDDVVLHAGTMNWTYTLGVGIQDPWARGATTVLYNGKRDPALWPALIARHRATLFAAVPSLYRQILKYADLSAHDLSSLRHGITAGEALSPQLLAEWQAATGTPLYEALGMSEISTYVSTSPRTPVKPGSPGKPQPGRRVAILPPEGAPEPLPPGEIGLLAIHRSDPALMLGYWNRPEEEAAVMRGEWFVGGDLAALDADGYVWFEGRNDDIMNAFGYRVSPNEVESVLIAHPDVQEVAVTELPVRDDVRVIAAFVVPRAGAEPARDALLAWCGERLAAYKCPREVVFLETLPRTPNGKVQRKRLAAA</sequence>